<dbReference type="PROSITE" id="PS50235">
    <property type="entry name" value="USP_3"/>
    <property type="match status" value="1"/>
</dbReference>
<dbReference type="GO" id="GO:0016579">
    <property type="term" value="P:protein deubiquitination"/>
    <property type="evidence" value="ECO:0007669"/>
    <property type="project" value="InterPro"/>
</dbReference>
<dbReference type="GO" id="GO:0006508">
    <property type="term" value="P:proteolysis"/>
    <property type="evidence" value="ECO:0007669"/>
    <property type="project" value="UniProtKB-KW"/>
</dbReference>
<evidence type="ECO:0000259" key="9">
    <source>
        <dbReference type="PROSITE" id="PS50235"/>
    </source>
</evidence>
<keyword evidence="6" id="KW-0378">Hydrolase</keyword>
<dbReference type="Pfam" id="PF00443">
    <property type="entry name" value="UCH"/>
    <property type="match status" value="1"/>
</dbReference>
<feature type="domain" description="USP" evidence="9">
    <location>
        <begin position="1"/>
        <end position="304"/>
    </location>
</feature>
<gene>
    <name evidence="10" type="ORF">HDID_LOCUS2126</name>
</gene>
<dbReference type="InterPro" id="IPR038765">
    <property type="entry name" value="Papain-like_cys_pep_sf"/>
</dbReference>
<dbReference type="Proteomes" id="UP000274504">
    <property type="component" value="Unassembled WGS sequence"/>
</dbReference>
<sequence length="967" mass="109933">MNKKLERRFWCLSTLTSPDEVTEFHVNEIYKLGKDACIVDGCRPIDPSNIAATLDLVPTVQQDAPEFHSLFLGLLGEYCPKIPDLFLGFDTYDTQCKNCNYLSRSYSKYIELEVMPSEKNLEDALKNMLREEVLEGANQYSCSNCCGKQDGSRRHRIIGTPKYINFHLMRFRMREDMSRDKVTDLFRFPDSLDMSPFVSDGITTNGKGGTNQSLKYVFTIPEESFNVSMFYTSITDLSSYTSRLQSSVSKTKAKEKDAGGRRSTHGKKSMEGDDGEGEYCGTTTPISDGYHSSTTAYLIIYRRKEEGEEKGDCGAALKTNKTAECEIQVPKDLQQEVEVIDYNKREGKTKEKEITLMRPIWRTRLFGLLRASNALSSSPKRPKLTFDDGFASLKDICIVPTKWLKKWFLSPDALPPQLIYSDEGKILPRAGDTTFQLKPFLCRHNRISPTNSLESIRAISLHQLELAFECTKFSDCPSIVSKGPSYLSPEALDILSPCIQCIRHRVTDNRFTEECEAIAKEMREWKKISGDGTYPLVKSVYDSVRGDDRSIPEDEHPLVYFIGTKSFATWRSLAQSHYSKALETAESISTEFNKDAVCPHGELMRESCRIVNPSIWRRLRLLFNPPFSAVATEISEYPSTSFKETVCLECCDTLSNIKIKAMSEIEKMRSILDASDYMPADRNLCELIQDVGENEDSGAIYLLPVEFIRQWRRFCKATKINNIIAFLPSGFECPNIRCEHNRLKMPWKELISENLAFPLSSREWNLMSHAYPPTEIYPPMRLISTDPQVQASETSELQFDPPNVFFQICESCYEELELDRLQFKNARLYIRLCDNPETAISLDAEEMGSKERASLIDRPRRSIKRRQDICVVVDGSMTLLKLRSMLIEHFSAYPMDQHLLVNGIELTDNQKSLYQLGVRPDMLIFAWLDASAPSIDLDYEFPDGDVPPGGSAAGKEVGFAGTRLTNL</sequence>
<dbReference type="AlphaFoldDB" id="A0A0R3SC57"/>
<dbReference type="Gene3D" id="3.90.70.10">
    <property type="entry name" value="Cysteine proteinases"/>
    <property type="match status" value="1"/>
</dbReference>
<dbReference type="SUPFAM" id="SSF54001">
    <property type="entry name" value="Cysteine proteinases"/>
    <property type="match status" value="1"/>
</dbReference>
<keyword evidence="5" id="KW-0833">Ubl conjugation pathway</keyword>
<name>A0A0R3SC57_HYMDI</name>
<dbReference type="GO" id="GO:0005634">
    <property type="term" value="C:nucleus"/>
    <property type="evidence" value="ECO:0007669"/>
    <property type="project" value="UniProtKB-SubCell"/>
</dbReference>
<keyword evidence="4" id="KW-0645">Protease</keyword>
<dbReference type="GO" id="GO:0004843">
    <property type="term" value="F:cysteine-type deubiquitinase activity"/>
    <property type="evidence" value="ECO:0007669"/>
    <property type="project" value="UniProtKB-EC"/>
</dbReference>
<comment type="catalytic activity">
    <reaction evidence="1">
        <text>Thiol-dependent hydrolysis of ester, thioester, amide, peptide and isopeptide bonds formed by the C-terminal Gly of ubiquitin (a 76-residue protein attached to proteins as an intracellular targeting signal).</text>
        <dbReference type="EC" id="3.4.19.12"/>
    </reaction>
</comment>
<evidence type="ECO:0000256" key="6">
    <source>
        <dbReference type="ARBA" id="ARBA00022801"/>
    </source>
</evidence>
<organism evidence="12">
    <name type="scientific">Hymenolepis diminuta</name>
    <name type="common">Rat tapeworm</name>
    <dbReference type="NCBI Taxonomy" id="6216"/>
    <lineage>
        <taxon>Eukaryota</taxon>
        <taxon>Metazoa</taxon>
        <taxon>Spiralia</taxon>
        <taxon>Lophotrochozoa</taxon>
        <taxon>Platyhelminthes</taxon>
        <taxon>Cestoda</taxon>
        <taxon>Eucestoda</taxon>
        <taxon>Cyclophyllidea</taxon>
        <taxon>Hymenolepididae</taxon>
        <taxon>Hymenolepis</taxon>
    </lineage>
</organism>
<dbReference type="PANTHER" id="PTHR24006">
    <property type="entry name" value="UBIQUITIN CARBOXYL-TERMINAL HYDROLASE"/>
    <property type="match status" value="1"/>
</dbReference>
<evidence type="ECO:0000313" key="11">
    <source>
        <dbReference type="Proteomes" id="UP000274504"/>
    </source>
</evidence>
<dbReference type="InterPro" id="IPR028889">
    <property type="entry name" value="USP"/>
</dbReference>
<reference evidence="10 11" key="2">
    <citation type="submission" date="2018-11" db="EMBL/GenBank/DDBJ databases">
        <authorList>
            <consortium name="Pathogen Informatics"/>
        </authorList>
    </citation>
    <scope>NUCLEOTIDE SEQUENCE [LARGE SCALE GENOMIC DNA]</scope>
</reference>
<accession>A0A0R3SC57</accession>
<evidence type="ECO:0000256" key="4">
    <source>
        <dbReference type="ARBA" id="ARBA00022670"/>
    </source>
</evidence>
<dbReference type="InterPro" id="IPR050164">
    <property type="entry name" value="Peptidase_C19"/>
</dbReference>
<dbReference type="InterPro" id="IPR029071">
    <property type="entry name" value="Ubiquitin-like_domsf"/>
</dbReference>
<dbReference type="STRING" id="6216.A0A0R3SC57"/>
<dbReference type="SUPFAM" id="SSF54236">
    <property type="entry name" value="Ubiquitin-like"/>
    <property type="match status" value="1"/>
</dbReference>
<dbReference type="EMBL" id="UYSG01000480">
    <property type="protein sequence ID" value="VDL19587.1"/>
    <property type="molecule type" value="Genomic_DNA"/>
</dbReference>
<dbReference type="WBParaSite" id="HDID_0000212501-mRNA-1">
    <property type="protein sequence ID" value="HDID_0000212501-mRNA-1"/>
    <property type="gene ID" value="HDID_0000212501"/>
</dbReference>
<proteinExistence type="inferred from homology"/>
<evidence type="ECO:0000256" key="7">
    <source>
        <dbReference type="ARBA" id="ARBA00022807"/>
    </source>
</evidence>
<comment type="similarity">
    <text evidence="2">Belongs to the peptidase C19 family.</text>
</comment>
<keyword evidence="7" id="KW-0788">Thiol protease</keyword>
<dbReference type="EC" id="3.4.19.12" evidence="3"/>
<feature type="region of interest" description="Disordered" evidence="8">
    <location>
        <begin position="245"/>
        <end position="285"/>
    </location>
</feature>
<dbReference type="GO" id="GO:0005829">
    <property type="term" value="C:cytosol"/>
    <property type="evidence" value="ECO:0007669"/>
    <property type="project" value="TreeGrafter"/>
</dbReference>
<dbReference type="InterPro" id="IPR001394">
    <property type="entry name" value="Peptidase_C19_UCH"/>
</dbReference>
<protein>
    <recommendedName>
        <fullName evidence="3">ubiquitinyl hydrolase 1</fullName>
        <ecNumber evidence="3">3.4.19.12</ecNumber>
    </recommendedName>
</protein>
<evidence type="ECO:0000256" key="5">
    <source>
        <dbReference type="ARBA" id="ARBA00022786"/>
    </source>
</evidence>
<dbReference type="OrthoDB" id="289038at2759"/>
<reference evidence="12" key="1">
    <citation type="submission" date="2016-04" db="UniProtKB">
        <authorList>
            <consortium name="WormBaseParasite"/>
        </authorList>
    </citation>
    <scope>IDENTIFICATION</scope>
</reference>
<evidence type="ECO:0000256" key="3">
    <source>
        <dbReference type="ARBA" id="ARBA00012759"/>
    </source>
</evidence>
<evidence type="ECO:0000313" key="12">
    <source>
        <dbReference type="WBParaSite" id="HDID_0000212501-mRNA-1"/>
    </source>
</evidence>
<evidence type="ECO:0000313" key="10">
    <source>
        <dbReference type="EMBL" id="VDL19587.1"/>
    </source>
</evidence>
<evidence type="ECO:0000256" key="8">
    <source>
        <dbReference type="SAM" id="MobiDB-lite"/>
    </source>
</evidence>
<evidence type="ECO:0000256" key="2">
    <source>
        <dbReference type="ARBA" id="ARBA00009085"/>
    </source>
</evidence>
<dbReference type="PANTHER" id="PTHR24006:SF722">
    <property type="entry name" value="UBIQUITIN CARBOXYL-TERMINAL HYDROLASE 48"/>
    <property type="match status" value="1"/>
</dbReference>
<evidence type="ECO:0000256" key="1">
    <source>
        <dbReference type="ARBA" id="ARBA00000707"/>
    </source>
</evidence>